<feature type="compositionally biased region" description="Low complexity" evidence="1">
    <location>
        <begin position="373"/>
        <end position="387"/>
    </location>
</feature>
<evidence type="ECO:0000313" key="2">
    <source>
        <dbReference type="EMBL" id="RUS90444.1"/>
    </source>
</evidence>
<accession>A0A3S1A076</accession>
<feature type="region of interest" description="Disordered" evidence="1">
    <location>
        <begin position="128"/>
        <end position="149"/>
    </location>
</feature>
<dbReference type="OrthoDB" id="6075498at2759"/>
<proteinExistence type="predicted"/>
<organism evidence="2 3">
    <name type="scientific">Elysia chlorotica</name>
    <name type="common">Eastern emerald elysia</name>
    <name type="synonym">Sea slug</name>
    <dbReference type="NCBI Taxonomy" id="188477"/>
    <lineage>
        <taxon>Eukaryota</taxon>
        <taxon>Metazoa</taxon>
        <taxon>Spiralia</taxon>
        <taxon>Lophotrochozoa</taxon>
        <taxon>Mollusca</taxon>
        <taxon>Gastropoda</taxon>
        <taxon>Heterobranchia</taxon>
        <taxon>Euthyneura</taxon>
        <taxon>Panpulmonata</taxon>
        <taxon>Sacoglossa</taxon>
        <taxon>Placobranchoidea</taxon>
        <taxon>Plakobranchidae</taxon>
        <taxon>Elysia</taxon>
    </lineage>
</organism>
<name>A0A3S1A076_ELYCH</name>
<keyword evidence="3" id="KW-1185">Reference proteome</keyword>
<feature type="region of interest" description="Disordered" evidence="1">
    <location>
        <begin position="349"/>
        <end position="408"/>
    </location>
</feature>
<dbReference type="AlphaFoldDB" id="A0A3S1A076"/>
<gene>
    <name evidence="2" type="ORF">EGW08_001785</name>
</gene>
<comment type="caution">
    <text evidence="2">The sequence shown here is derived from an EMBL/GenBank/DDBJ whole genome shotgun (WGS) entry which is preliminary data.</text>
</comment>
<dbReference type="Proteomes" id="UP000271974">
    <property type="component" value="Unassembled WGS sequence"/>
</dbReference>
<dbReference type="EMBL" id="RQTK01000032">
    <property type="protein sequence ID" value="RUS90444.1"/>
    <property type="molecule type" value="Genomic_DNA"/>
</dbReference>
<reference evidence="2 3" key="1">
    <citation type="submission" date="2019-01" db="EMBL/GenBank/DDBJ databases">
        <title>A draft genome assembly of the solar-powered sea slug Elysia chlorotica.</title>
        <authorList>
            <person name="Cai H."/>
            <person name="Li Q."/>
            <person name="Fang X."/>
            <person name="Li J."/>
            <person name="Curtis N.E."/>
            <person name="Altenburger A."/>
            <person name="Shibata T."/>
            <person name="Feng M."/>
            <person name="Maeda T."/>
            <person name="Schwartz J.A."/>
            <person name="Shigenobu S."/>
            <person name="Lundholm N."/>
            <person name="Nishiyama T."/>
            <person name="Yang H."/>
            <person name="Hasebe M."/>
            <person name="Li S."/>
            <person name="Pierce S.K."/>
            <person name="Wang J."/>
        </authorList>
    </citation>
    <scope>NUCLEOTIDE SEQUENCE [LARGE SCALE GENOMIC DNA]</scope>
    <source>
        <strain evidence="2">EC2010</strain>
        <tissue evidence="2">Whole organism of an adult</tissue>
    </source>
</reference>
<feature type="compositionally biased region" description="Low complexity" evidence="1">
    <location>
        <begin position="129"/>
        <end position="147"/>
    </location>
</feature>
<sequence>MSGGLNPATGARQVDSEAALRYNNELRMRLDKLSRTYDLTTMKIFMAVEAMGENNVYSVYDPEKRSNWDVFLVRREACRLDLTRHEKTRERYDHFLSSVGREEQGQQFFHSMVGLLMTKGAFDVFRQAGSSNDNNGNDGNNHNGNSNIPNKYRHDLETSFCGHLCRLFDKKLDAWFDAFEAVNVRLTAHVKVSNYVRVLTGQVDALCRRRGVLYAINIKVTGMTTPRPLDLMELCMVKAMVIQNGLAPPDQVVLCLLSCHLGADRPVLRLWEYRPTHAMDTAIREADIDRMIDAGRASQHHELWEKSVCPPGLGSLTARQPIGRYDAGQPSLGVSSHVVNGCSVGGSQFRSHGGRTFNTHDKIVNGSNSKPANYSNSQFQQQQPSNSNKEKKQNIVNPSRPMMETAVY</sequence>
<evidence type="ECO:0000256" key="1">
    <source>
        <dbReference type="SAM" id="MobiDB-lite"/>
    </source>
</evidence>
<evidence type="ECO:0000313" key="3">
    <source>
        <dbReference type="Proteomes" id="UP000271974"/>
    </source>
</evidence>
<protein>
    <submittedName>
        <fullName evidence="2">Uncharacterized protein</fullName>
    </submittedName>
</protein>